<protein>
    <submittedName>
        <fullName evidence="1">Uncharacterized protein</fullName>
    </submittedName>
</protein>
<dbReference type="PANTHER" id="PTHR34822:SF1">
    <property type="entry name" value="GRPB FAMILY PROTEIN"/>
    <property type="match status" value="1"/>
</dbReference>
<dbReference type="InterPro" id="IPR043519">
    <property type="entry name" value="NT_sf"/>
</dbReference>
<evidence type="ECO:0000313" key="2">
    <source>
        <dbReference type="Proteomes" id="UP000011907"/>
    </source>
</evidence>
<dbReference type="AlphaFoldDB" id="M5P128"/>
<sequence>MNGIQYEEEKKRLQALFEKTSFGIEHIGSTAVFSLAAKPVLDLMIGSKHLEAERLTFK</sequence>
<name>M5P128_9BACI</name>
<accession>M5P128</accession>
<dbReference type="STRING" id="1274524.BSONL12_15564"/>
<comment type="caution">
    <text evidence="1">The sequence shown here is derived from an EMBL/GenBank/DDBJ whole genome shotgun (WGS) entry which is preliminary data.</text>
</comment>
<dbReference type="Pfam" id="PF04229">
    <property type="entry name" value="GrpB"/>
    <property type="match status" value="1"/>
</dbReference>
<dbReference type="GeneID" id="92855073"/>
<proteinExistence type="predicted"/>
<dbReference type="Proteomes" id="UP000011907">
    <property type="component" value="Unassembled WGS sequence"/>
</dbReference>
<dbReference type="PATRIC" id="fig|1274524.3.peg.3363"/>
<dbReference type="PANTHER" id="PTHR34822">
    <property type="entry name" value="GRPB DOMAIN PROTEIN (AFU_ORTHOLOGUE AFUA_1G01530)"/>
    <property type="match status" value="1"/>
</dbReference>
<organism evidence="1 2">
    <name type="scientific">Bacillus sonorensis L12</name>
    <dbReference type="NCBI Taxonomy" id="1274524"/>
    <lineage>
        <taxon>Bacteria</taxon>
        <taxon>Bacillati</taxon>
        <taxon>Bacillota</taxon>
        <taxon>Bacilli</taxon>
        <taxon>Bacillales</taxon>
        <taxon>Bacillaceae</taxon>
        <taxon>Bacillus</taxon>
    </lineage>
</organism>
<dbReference type="Gene3D" id="3.30.460.10">
    <property type="entry name" value="Beta Polymerase, domain 2"/>
    <property type="match status" value="1"/>
</dbReference>
<dbReference type="RefSeq" id="WP_006639073.1">
    <property type="nucleotide sequence ID" value="NZ_AOFM01000009.1"/>
</dbReference>
<gene>
    <name evidence="1" type="ORF">BSONL12_15564</name>
</gene>
<dbReference type="SUPFAM" id="SSF81301">
    <property type="entry name" value="Nucleotidyltransferase"/>
    <property type="match status" value="1"/>
</dbReference>
<dbReference type="EMBL" id="AOFM01000009">
    <property type="protein sequence ID" value="EME73159.1"/>
    <property type="molecule type" value="Genomic_DNA"/>
</dbReference>
<reference evidence="1 2" key="1">
    <citation type="journal article" date="2013" name="Genome Announc.">
        <title>Draft Whole-Genome Sequence of Bacillus sonorensis Strain L12, a Source of Nonribosomal Lipopeptides.</title>
        <authorList>
            <person name="Adimpong D.B."/>
            <person name="Sorensen K.I."/>
            <person name="Nielsen D.S."/>
            <person name="Thorsen L."/>
            <person name="Rasmussen T.B."/>
            <person name="Derkx P.M."/>
            <person name="Jespersen L."/>
        </authorList>
    </citation>
    <scope>NUCLEOTIDE SEQUENCE [LARGE SCALE GENOMIC DNA]</scope>
    <source>
        <strain evidence="1 2">L12</strain>
    </source>
</reference>
<evidence type="ECO:0000313" key="1">
    <source>
        <dbReference type="EMBL" id="EME73159.1"/>
    </source>
</evidence>
<dbReference type="InterPro" id="IPR007344">
    <property type="entry name" value="GrpB/CoaE"/>
</dbReference>